<evidence type="ECO:0000256" key="4">
    <source>
        <dbReference type="ARBA" id="ARBA00022679"/>
    </source>
</evidence>
<keyword evidence="9" id="KW-0804">Transcription</keyword>
<dbReference type="Pfam" id="PF01896">
    <property type="entry name" value="DNA_primase_S"/>
    <property type="match status" value="1"/>
</dbReference>
<proteinExistence type="inferred from homology"/>
<keyword evidence="3 10" id="KW-0639">Primosome</keyword>
<dbReference type="GO" id="GO:0005658">
    <property type="term" value="C:alpha DNA polymerase:primase complex"/>
    <property type="evidence" value="ECO:0007669"/>
    <property type="project" value="UniProtKB-ARBA"/>
</dbReference>
<dbReference type="GO" id="GO:0003899">
    <property type="term" value="F:DNA-directed RNA polymerase activity"/>
    <property type="evidence" value="ECO:0007669"/>
    <property type="project" value="InterPro"/>
</dbReference>
<dbReference type="InterPro" id="IPR002755">
    <property type="entry name" value="DNA_primase_S"/>
</dbReference>
<keyword evidence="2 10" id="KW-0240">DNA-directed RNA polymerase</keyword>
<dbReference type="STRING" id="1330018.A0A167H095"/>
<dbReference type="EC" id="2.7.7.-" evidence="10"/>
<gene>
    <name evidence="12" type="ORF">CALVIDRAFT_542147</name>
</gene>
<reference evidence="12 13" key="1">
    <citation type="journal article" date="2016" name="Mol. Biol. Evol.">
        <title>Comparative Genomics of Early-Diverging Mushroom-Forming Fungi Provides Insights into the Origins of Lignocellulose Decay Capabilities.</title>
        <authorList>
            <person name="Nagy L.G."/>
            <person name="Riley R."/>
            <person name="Tritt A."/>
            <person name="Adam C."/>
            <person name="Daum C."/>
            <person name="Floudas D."/>
            <person name="Sun H."/>
            <person name="Yadav J.S."/>
            <person name="Pangilinan J."/>
            <person name="Larsson K.H."/>
            <person name="Matsuura K."/>
            <person name="Barry K."/>
            <person name="Labutti K."/>
            <person name="Kuo R."/>
            <person name="Ohm R.A."/>
            <person name="Bhattacharya S.S."/>
            <person name="Shirouzu T."/>
            <person name="Yoshinaga Y."/>
            <person name="Martin F.M."/>
            <person name="Grigoriev I.V."/>
            <person name="Hibbett D.S."/>
        </authorList>
    </citation>
    <scope>NUCLEOTIDE SEQUENCE [LARGE SCALE GENOMIC DNA]</scope>
    <source>
        <strain evidence="12 13">TUFC12733</strain>
    </source>
</reference>
<name>A0A167H095_CALVF</name>
<evidence type="ECO:0000313" key="13">
    <source>
        <dbReference type="Proteomes" id="UP000076738"/>
    </source>
</evidence>
<evidence type="ECO:0000256" key="8">
    <source>
        <dbReference type="ARBA" id="ARBA00022833"/>
    </source>
</evidence>
<evidence type="ECO:0000256" key="5">
    <source>
        <dbReference type="ARBA" id="ARBA00022695"/>
    </source>
</evidence>
<evidence type="ECO:0000256" key="2">
    <source>
        <dbReference type="ARBA" id="ARBA00022478"/>
    </source>
</evidence>
<sequence>MLQFYKRLFPYRPFFHWLNHDHTPSRLFTHREFAFTLAGDVYLRYNSFGTVEDFARELRRLNPSRFEVGAIYNARPKDKRTLRAGALQPQLRELVFDIDMTDYDSIRTCCSGKGICKRCWSFIAAAVTVLDSALRNQFGYRHLLWVYSGRRGIHCWISDQTALALTDEQRKAIVGYLEVIKGGAEMVKKVNVRLGTGFGAGPLPPSIKPLVQPQELGGYFTEVILEDQKCFDSDEGTETLLALIPDKNMSAKLRKLWSADPGRSSIKKFADLNVEIKNLGDTQQAKMLRAAQEDIILQYLYPRIDAEVSKHRNHLLKAPFCVHPATGRVCVPIDPEKADEFDPEKVPTVGGLLYELNLSEQPKAEEGADPLRGDWERTSLKPYVEMLQRHAQELARETRDERQRKIKTEASTDW</sequence>
<dbReference type="CDD" id="cd04860">
    <property type="entry name" value="AE_Prim_S"/>
    <property type="match status" value="1"/>
</dbReference>
<dbReference type="Proteomes" id="UP000076738">
    <property type="component" value="Unassembled WGS sequence"/>
</dbReference>
<dbReference type="EMBL" id="KV417329">
    <property type="protein sequence ID" value="KZO91095.1"/>
    <property type="molecule type" value="Genomic_DNA"/>
</dbReference>
<dbReference type="OrthoDB" id="19606at2759"/>
<evidence type="ECO:0000256" key="1">
    <source>
        <dbReference type="ARBA" id="ARBA00009762"/>
    </source>
</evidence>
<dbReference type="FunFam" id="3.90.920.10:FF:000003">
    <property type="entry name" value="DNA primase"/>
    <property type="match status" value="1"/>
</dbReference>
<dbReference type="PANTHER" id="PTHR10536">
    <property type="entry name" value="DNA PRIMASE SMALL SUBUNIT"/>
    <property type="match status" value="1"/>
</dbReference>
<evidence type="ECO:0000256" key="6">
    <source>
        <dbReference type="ARBA" id="ARBA00022705"/>
    </source>
</evidence>
<protein>
    <recommendedName>
        <fullName evidence="10">DNA primase</fullName>
        <ecNumber evidence="10">2.7.7.-</ecNumber>
    </recommendedName>
</protein>
<keyword evidence="8" id="KW-0862">Zinc</keyword>
<feature type="region of interest" description="Disordered" evidence="11">
    <location>
        <begin position="394"/>
        <end position="414"/>
    </location>
</feature>
<dbReference type="SUPFAM" id="SSF56747">
    <property type="entry name" value="Prim-pol domain"/>
    <property type="match status" value="1"/>
</dbReference>
<evidence type="ECO:0000256" key="3">
    <source>
        <dbReference type="ARBA" id="ARBA00022515"/>
    </source>
</evidence>
<evidence type="ECO:0000256" key="9">
    <source>
        <dbReference type="ARBA" id="ARBA00023163"/>
    </source>
</evidence>
<keyword evidence="7" id="KW-0479">Metal-binding</keyword>
<comment type="similarity">
    <text evidence="1 10">Belongs to the eukaryotic-type primase small subunit family.</text>
</comment>
<evidence type="ECO:0000256" key="10">
    <source>
        <dbReference type="RuleBase" id="RU003514"/>
    </source>
</evidence>
<dbReference type="Gene3D" id="3.90.920.10">
    <property type="entry name" value="DNA primase, PRIM domain"/>
    <property type="match status" value="1"/>
</dbReference>
<evidence type="ECO:0000256" key="7">
    <source>
        <dbReference type="ARBA" id="ARBA00022723"/>
    </source>
</evidence>
<keyword evidence="5" id="KW-0548">Nucleotidyltransferase</keyword>
<keyword evidence="4 10" id="KW-0808">Transferase</keyword>
<dbReference type="GO" id="GO:0006269">
    <property type="term" value="P:DNA replication, synthesis of primer"/>
    <property type="evidence" value="ECO:0007669"/>
    <property type="project" value="UniProtKB-KW"/>
</dbReference>
<dbReference type="NCBIfam" id="TIGR00335">
    <property type="entry name" value="primase_sml"/>
    <property type="match status" value="1"/>
</dbReference>
<keyword evidence="13" id="KW-1185">Reference proteome</keyword>
<dbReference type="AlphaFoldDB" id="A0A167H095"/>
<accession>A0A167H095</accession>
<evidence type="ECO:0000256" key="11">
    <source>
        <dbReference type="SAM" id="MobiDB-lite"/>
    </source>
</evidence>
<dbReference type="GO" id="GO:0046872">
    <property type="term" value="F:metal ion binding"/>
    <property type="evidence" value="ECO:0007669"/>
    <property type="project" value="UniProtKB-KW"/>
</dbReference>
<organism evidence="12 13">
    <name type="scientific">Calocera viscosa (strain TUFC12733)</name>
    <dbReference type="NCBI Taxonomy" id="1330018"/>
    <lineage>
        <taxon>Eukaryota</taxon>
        <taxon>Fungi</taxon>
        <taxon>Dikarya</taxon>
        <taxon>Basidiomycota</taxon>
        <taxon>Agaricomycotina</taxon>
        <taxon>Dacrymycetes</taxon>
        <taxon>Dacrymycetales</taxon>
        <taxon>Dacrymycetaceae</taxon>
        <taxon>Calocera</taxon>
    </lineage>
</organism>
<evidence type="ECO:0000313" key="12">
    <source>
        <dbReference type="EMBL" id="KZO91095.1"/>
    </source>
</evidence>
<dbReference type="InterPro" id="IPR014052">
    <property type="entry name" value="DNA_primase_ssu_euk/arc"/>
</dbReference>
<keyword evidence="6 10" id="KW-0235">DNA replication</keyword>